<keyword evidence="10" id="KW-1185">Reference proteome</keyword>
<comment type="subcellular location">
    <subcellularLocation>
        <location evidence="1 7">Cell outer membrane</location>
        <topology evidence="1 7">Multi-pass membrane protein</topology>
    </subcellularLocation>
</comment>
<dbReference type="SUPFAM" id="SSF56935">
    <property type="entry name" value="Porins"/>
    <property type="match status" value="1"/>
</dbReference>
<keyword evidence="3 7" id="KW-1134">Transmembrane beta strand</keyword>
<evidence type="ECO:0000259" key="8">
    <source>
        <dbReference type="Pfam" id="PF07715"/>
    </source>
</evidence>
<organism evidence="9 10">
    <name type="scientific">Alistipes senegalensis JC50</name>
    <dbReference type="NCBI Taxonomy" id="1033732"/>
    <lineage>
        <taxon>Bacteria</taxon>
        <taxon>Pseudomonadati</taxon>
        <taxon>Bacteroidota</taxon>
        <taxon>Bacteroidia</taxon>
        <taxon>Bacteroidales</taxon>
        <taxon>Rikenellaceae</taxon>
        <taxon>Alistipes</taxon>
    </lineage>
</organism>
<dbReference type="NCBIfam" id="TIGR04057">
    <property type="entry name" value="SusC_RagA_signa"/>
    <property type="match status" value="1"/>
</dbReference>
<dbReference type="Gene3D" id="2.60.40.1120">
    <property type="entry name" value="Carboxypeptidase-like, regulatory domain"/>
    <property type="match status" value="1"/>
</dbReference>
<evidence type="ECO:0000256" key="2">
    <source>
        <dbReference type="ARBA" id="ARBA00022448"/>
    </source>
</evidence>
<evidence type="ECO:0000256" key="1">
    <source>
        <dbReference type="ARBA" id="ARBA00004571"/>
    </source>
</evidence>
<dbReference type="InterPro" id="IPR036942">
    <property type="entry name" value="Beta-barrel_TonB_sf"/>
</dbReference>
<dbReference type="PROSITE" id="PS52016">
    <property type="entry name" value="TONB_DEPENDENT_REC_3"/>
    <property type="match status" value="1"/>
</dbReference>
<feature type="domain" description="TonB-dependent receptor plug" evidence="8">
    <location>
        <begin position="229"/>
        <end position="356"/>
    </location>
</feature>
<accession>A0ABY5V2G2</accession>
<keyword evidence="6 7" id="KW-0998">Cell outer membrane</keyword>
<evidence type="ECO:0000256" key="6">
    <source>
        <dbReference type="ARBA" id="ARBA00023237"/>
    </source>
</evidence>
<dbReference type="InterPro" id="IPR012910">
    <property type="entry name" value="Plug_dom"/>
</dbReference>
<evidence type="ECO:0000313" key="9">
    <source>
        <dbReference type="EMBL" id="UWN63790.1"/>
    </source>
</evidence>
<evidence type="ECO:0000256" key="7">
    <source>
        <dbReference type="PROSITE-ProRule" id="PRU01360"/>
    </source>
</evidence>
<name>A0ABY5V2G2_9BACT</name>
<comment type="similarity">
    <text evidence="7">Belongs to the TonB-dependent receptor family.</text>
</comment>
<dbReference type="Gene3D" id="2.170.130.10">
    <property type="entry name" value="TonB-dependent receptor, plug domain"/>
    <property type="match status" value="1"/>
</dbReference>
<reference evidence="9" key="1">
    <citation type="journal article" date="2022" name="Cell">
        <title>Design, construction, and in vivo augmentation of a complex gut microbiome.</title>
        <authorList>
            <person name="Cheng A.G."/>
            <person name="Ho P.Y."/>
            <person name="Aranda-Diaz A."/>
            <person name="Jain S."/>
            <person name="Yu F.B."/>
            <person name="Meng X."/>
            <person name="Wang M."/>
            <person name="Iakiviak M."/>
            <person name="Nagashima K."/>
            <person name="Zhao A."/>
            <person name="Murugkar P."/>
            <person name="Patil A."/>
            <person name="Atabakhsh K."/>
            <person name="Weakley A."/>
            <person name="Yan J."/>
            <person name="Brumbaugh A.R."/>
            <person name="Higginbottom S."/>
            <person name="Dimas A."/>
            <person name="Shiver A.L."/>
            <person name="Deutschbauer A."/>
            <person name="Neff N."/>
            <person name="Sonnenburg J.L."/>
            <person name="Huang K.C."/>
            <person name="Fischbach M.A."/>
        </authorList>
    </citation>
    <scope>NUCLEOTIDE SEQUENCE</scope>
    <source>
        <strain evidence="9">JC50</strain>
    </source>
</reference>
<evidence type="ECO:0000256" key="3">
    <source>
        <dbReference type="ARBA" id="ARBA00022452"/>
    </source>
</evidence>
<keyword evidence="2 7" id="KW-0813">Transport</keyword>
<dbReference type="InterPro" id="IPR039426">
    <property type="entry name" value="TonB-dep_rcpt-like"/>
</dbReference>
<evidence type="ECO:0000313" key="10">
    <source>
        <dbReference type="Proteomes" id="UP001058267"/>
    </source>
</evidence>
<dbReference type="RefSeq" id="WP_019151612.1">
    <property type="nucleotide sequence ID" value="NZ_CP102252.1"/>
</dbReference>
<evidence type="ECO:0000256" key="5">
    <source>
        <dbReference type="ARBA" id="ARBA00023136"/>
    </source>
</evidence>
<dbReference type="SUPFAM" id="SSF49464">
    <property type="entry name" value="Carboxypeptidase regulatory domain-like"/>
    <property type="match status" value="1"/>
</dbReference>
<dbReference type="Gene3D" id="2.40.170.20">
    <property type="entry name" value="TonB-dependent receptor, beta-barrel domain"/>
    <property type="match status" value="1"/>
</dbReference>
<dbReference type="Proteomes" id="UP001058267">
    <property type="component" value="Chromosome"/>
</dbReference>
<gene>
    <name evidence="9" type="ORF">NQ519_08355</name>
</gene>
<evidence type="ECO:0000256" key="4">
    <source>
        <dbReference type="ARBA" id="ARBA00022692"/>
    </source>
</evidence>
<dbReference type="InterPro" id="IPR023996">
    <property type="entry name" value="TonB-dep_OMP_SusC/RagA"/>
</dbReference>
<sequence length="1272" mass="143537">MKKSLPPEKEIRERSGCGTRMAVKRLLCLAVLLISALHVSPPLAYGQPKKLFTLTIRDAYLTELFLQIEKQSNYSFVYQTDDIEALGKKNFSCVRSDLEAILKRCFTGTDLVWEITDDHVVIRHKEGQQAKSDRVTIEGRVLDEYRKSLAGVSVVVKGTRYGTTTDAKGEFKIVAPRQKDMVVRFSFIGMTPQEINYVEGKKLYVNLQQSSTDIGNVEVVHTGYQELTPREMAASIVSIKAENIYNPGLSTIDQMLEGQVPGLTYMQSSGQLGAAPKLRIRGTTTVLGSQEPLWVIDGVVQSDPVNIDPEQINDLDFVNLLGNAVSGLNPEDIDQIDILKDASATALYGKSASNGVIVVTTKRGKQGPPVVTYSFSGTFTQRPRYTDRSVDVMNSLERTSFSRELMNNRQVYPNITSWLGYEASYRDYMNGSIDYNEFARQASYYETLNTDWFDLLMQNAWSHRHTLSLSGGTSNVRYHASLGMNNQQGSTLGEKSKTYTATFNLTGNYKRFKVTFGMNGSVTDTDGEPSDLKINDYAYNTSRAVPVYDADGNYWSYLRSTSASATSTGDSYPFNILEDMENSYRKQKNNSVTARAGVDYDITSTLKITSLLSYSVSNNYTGNYHGQNTWYGRTLNKRFNAATDSWYYENTLLPVGGELKETRTDRRGYSARAALVYTEKFGKDAQHKIDASLGTEVSSTTYEGLSQTYRGYDPDRGNIMQGVTLIQGTGTENKVNYDAYADWLQTAEAMGVRTINRSNNLAAYMTLGYGYMQHAYFSFNMRSDFSNEFGSRANERFLPTWALAGRWNITENVLKDVRWINSMSLRASFGSQGNVPSVPTRLVIKEGGYNKYFDSYSKSISKWPNPDLKWEKTYTTNIGLDFALFKRKITGTIEWYYRKTTDAYMSQSVSEVNGITSYTVNRGTLTNQGLDLTLNFTPINRLTEVNGEIKGFRWRFDPSLGSVINQLIDKAVQTPETTLKHDNEIYYSEYLNGTIHVVGRPINGFYSYRFTGLDGKDGRPTFDNFSQMVTVTDPRTGEQTEITRAKWLDEYFDTNQQRYMTVMSYSGTRVPTIQGSLRNTFTYNNFTLSVNLAYSLGSKIRLTKLYPNVSGINGTIAPLPTENVRREWLRRWQKAGDEKYTNIPGILSGREFTETLSPWWQSGVSGTDIKNIMTYLFKDGFAPNIWQMYDYSDSRVVSGNYLKIQSISLRYQLPRKFCNSIRMKSGYLMFTGTNLYTFANSRLKGQDPTTSGGSAIAVSIRPTYSFTLNVSF</sequence>
<keyword evidence="4 7" id="KW-0812">Transmembrane</keyword>
<protein>
    <submittedName>
        <fullName evidence="9">SusC/RagA family TonB-linked outer membrane protein</fullName>
    </submittedName>
</protein>
<dbReference type="NCBIfam" id="TIGR04056">
    <property type="entry name" value="OMP_RagA_SusC"/>
    <property type="match status" value="1"/>
</dbReference>
<dbReference type="Pfam" id="PF07715">
    <property type="entry name" value="Plug"/>
    <property type="match status" value="1"/>
</dbReference>
<dbReference type="InterPro" id="IPR023997">
    <property type="entry name" value="TonB-dep_OMP_SusC/RagA_CS"/>
</dbReference>
<dbReference type="InterPro" id="IPR008969">
    <property type="entry name" value="CarboxyPept-like_regulatory"/>
</dbReference>
<dbReference type="InterPro" id="IPR037066">
    <property type="entry name" value="Plug_dom_sf"/>
</dbReference>
<proteinExistence type="inferred from homology"/>
<dbReference type="EMBL" id="CP102252">
    <property type="protein sequence ID" value="UWN63790.1"/>
    <property type="molecule type" value="Genomic_DNA"/>
</dbReference>
<keyword evidence="5 7" id="KW-0472">Membrane</keyword>
<dbReference type="Pfam" id="PF13715">
    <property type="entry name" value="CarbopepD_reg_2"/>
    <property type="match status" value="1"/>
</dbReference>